<dbReference type="GO" id="GO:0005524">
    <property type="term" value="F:ATP binding"/>
    <property type="evidence" value="ECO:0007669"/>
    <property type="project" value="UniProtKB-UniRule"/>
</dbReference>
<comment type="catalytic activity">
    <reaction evidence="8">
        <text>L-tyrosyl-[protein] + UTP = O-(5'-uridylyl)-L-tyrosyl-[protein] + diphosphate</text>
        <dbReference type="Rhea" id="RHEA:83887"/>
        <dbReference type="Rhea" id="RHEA-COMP:10136"/>
        <dbReference type="Rhea" id="RHEA-COMP:20238"/>
        <dbReference type="ChEBI" id="CHEBI:33019"/>
        <dbReference type="ChEBI" id="CHEBI:46398"/>
        <dbReference type="ChEBI" id="CHEBI:46858"/>
        <dbReference type="ChEBI" id="CHEBI:90602"/>
    </reaction>
</comment>
<proteinExistence type="inferred from homology"/>
<evidence type="ECO:0000256" key="4">
    <source>
        <dbReference type="ARBA" id="ARBA00022723"/>
    </source>
</evidence>
<evidence type="ECO:0000313" key="10">
    <source>
        <dbReference type="Proteomes" id="UP000011760"/>
    </source>
</evidence>
<dbReference type="STRING" id="1121353.H924_08420"/>
<dbReference type="HOGENOM" id="CLU_010245_4_1_11"/>
<comment type="catalytic activity">
    <reaction evidence="8">
        <text>L-tyrosyl-[protein] + ATP = O-(5'-adenylyl)-L-tyrosyl-[protein] + diphosphate</text>
        <dbReference type="Rhea" id="RHEA:54288"/>
        <dbReference type="Rhea" id="RHEA-COMP:10136"/>
        <dbReference type="Rhea" id="RHEA-COMP:13846"/>
        <dbReference type="ChEBI" id="CHEBI:30616"/>
        <dbReference type="ChEBI" id="CHEBI:33019"/>
        <dbReference type="ChEBI" id="CHEBI:46858"/>
        <dbReference type="ChEBI" id="CHEBI:83624"/>
        <dbReference type="EC" id="2.7.7.108"/>
    </reaction>
</comment>
<evidence type="ECO:0000256" key="7">
    <source>
        <dbReference type="ARBA" id="ARBA00022842"/>
    </source>
</evidence>
<comment type="catalytic activity">
    <reaction evidence="8">
        <text>L-seryl-[protein] + ATP = 3-O-(5'-adenylyl)-L-seryl-[protein] + diphosphate</text>
        <dbReference type="Rhea" id="RHEA:58120"/>
        <dbReference type="Rhea" id="RHEA-COMP:9863"/>
        <dbReference type="Rhea" id="RHEA-COMP:15073"/>
        <dbReference type="ChEBI" id="CHEBI:29999"/>
        <dbReference type="ChEBI" id="CHEBI:30616"/>
        <dbReference type="ChEBI" id="CHEBI:33019"/>
        <dbReference type="ChEBI" id="CHEBI:142516"/>
        <dbReference type="EC" id="2.7.7.108"/>
    </reaction>
</comment>
<keyword evidence="10" id="KW-1185">Reference proteome</keyword>
<keyword evidence="7 8" id="KW-0460">Magnesium</keyword>
<name>M1TS99_9CORY</name>
<evidence type="ECO:0000256" key="6">
    <source>
        <dbReference type="ARBA" id="ARBA00022840"/>
    </source>
</evidence>
<protein>
    <recommendedName>
        <fullName evidence="8">Protein nucleotidyltransferase YdiU</fullName>
        <ecNumber evidence="8">2.7.7.-</ecNumber>
    </recommendedName>
    <alternativeName>
        <fullName evidence="8">Protein adenylyltransferase YdiU</fullName>
        <ecNumber evidence="8">2.7.7.108</ecNumber>
    </alternativeName>
    <alternativeName>
        <fullName evidence="8">Protein uridylyltransferase YdiU</fullName>
        <ecNumber evidence="8">2.7.7.-</ecNumber>
    </alternativeName>
</protein>
<evidence type="ECO:0000256" key="8">
    <source>
        <dbReference type="HAMAP-Rule" id="MF_00692"/>
    </source>
</evidence>
<feature type="binding site" evidence="8">
    <location>
        <position position="274"/>
    </location>
    <ligand>
        <name>ATP</name>
        <dbReference type="ChEBI" id="CHEBI:30616"/>
    </ligand>
</feature>
<dbReference type="GO" id="GO:0030145">
    <property type="term" value="F:manganese ion binding"/>
    <property type="evidence" value="ECO:0007669"/>
    <property type="project" value="UniProtKB-UniRule"/>
</dbReference>
<dbReference type="OrthoDB" id="9776281at2"/>
<feature type="binding site" evidence="8">
    <location>
        <position position="265"/>
    </location>
    <ligand>
        <name>Mg(2+)</name>
        <dbReference type="ChEBI" id="CHEBI:18420"/>
    </ligand>
</feature>
<feature type="binding site" evidence="8">
    <location>
        <position position="190"/>
    </location>
    <ligand>
        <name>ATP</name>
        <dbReference type="ChEBI" id="CHEBI:30616"/>
    </ligand>
</feature>
<feature type="binding site" evidence="8">
    <location>
        <position position="97"/>
    </location>
    <ligand>
        <name>ATP</name>
        <dbReference type="ChEBI" id="CHEBI:30616"/>
    </ligand>
</feature>
<organism evidence="9 10">
    <name type="scientific">Corynebacterium callunae DSM 20147</name>
    <dbReference type="NCBI Taxonomy" id="1121353"/>
    <lineage>
        <taxon>Bacteria</taxon>
        <taxon>Bacillati</taxon>
        <taxon>Actinomycetota</taxon>
        <taxon>Actinomycetes</taxon>
        <taxon>Mycobacteriales</taxon>
        <taxon>Corynebacteriaceae</taxon>
        <taxon>Corynebacterium</taxon>
    </lineage>
</organism>
<dbReference type="GO" id="GO:0070733">
    <property type="term" value="F:AMPylase activity"/>
    <property type="evidence" value="ECO:0007669"/>
    <property type="project" value="UniProtKB-EC"/>
</dbReference>
<dbReference type="AlphaFoldDB" id="M1TS99"/>
<keyword evidence="5 8" id="KW-0547">Nucleotide-binding</keyword>
<keyword evidence="8" id="KW-0464">Manganese</keyword>
<comment type="cofactor">
    <cofactor evidence="8">
        <name>Mg(2+)</name>
        <dbReference type="ChEBI" id="CHEBI:18420"/>
    </cofactor>
    <cofactor evidence="8">
        <name>Mn(2+)</name>
        <dbReference type="ChEBI" id="CHEBI:29035"/>
    </cofactor>
</comment>
<keyword evidence="2 8" id="KW-0808">Transferase</keyword>
<dbReference type="eggNOG" id="COG0397">
    <property type="taxonomic scope" value="Bacteria"/>
</dbReference>
<dbReference type="PATRIC" id="fig|1121353.3.peg.1714"/>
<dbReference type="EC" id="2.7.7.-" evidence="8"/>
<feature type="binding site" evidence="8">
    <location>
        <position position="183"/>
    </location>
    <ligand>
        <name>ATP</name>
        <dbReference type="ChEBI" id="CHEBI:30616"/>
    </ligand>
</feature>
<evidence type="ECO:0000256" key="1">
    <source>
        <dbReference type="ARBA" id="ARBA00009747"/>
    </source>
</evidence>
<dbReference type="PANTHER" id="PTHR32057:SF14">
    <property type="entry name" value="PROTEIN ADENYLYLTRANSFERASE SELO, MITOCHONDRIAL"/>
    <property type="match status" value="1"/>
</dbReference>
<dbReference type="EMBL" id="CP004354">
    <property type="protein sequence ID" value="AGG67126.1"/>
    <property type="molecule type" value="Genomic_DNA"/>
</dbReference>
<dbReference type="EC" id="2.7.7.108" evidence="8"/>
<comment type="catalytic activity">
    <reaction evidence="8">
        <text>L-histidyl-[protein] + UTP = N(tele)-(5'-uridylyl)-L-histidyl-[protein] + diphosphate</text>
        <dbReference type="Rhea" id="RHEA:83891"/>
        <dbReference type="Rhea" id="RHEA-COMP:9745"/>
        <dbReference type="Rhea" id="RHEA-COMP:20239"/>
        <dbReference type="ChEBI" id="CHEBI:29979"/>
        <dbReference type="ChEBI" id="CHEBI:33019"/>
        <dbReference type="ChEBI" id="CHEBI:46398"/>
        <dbReference type="ChEBI" id="CHEBI:233474"/>
    </reaction>
</comment>
<sequence>MSTTSEQSPTFAPFKLEAQFATELPELAVPGHGEDTPDPTLLLLNEVLAEELGLNPTWLKSDDGIQFLLGHNSQPLTQAVSQAYAGHQFGQFVPRLGDGRALLLGEIQDKSGHWRDIHLKGSGRTSFSRGGDGRAALGPVLREYLVSEAMFALGVPTSRALAVLTTGRKIQRETAVPSAVLVRVSTSHIRVGSFQYSNLTGGIELTKRLADFAIKRHYPALAVRLNTPTPQLYVDFFREILKRQAHTVAKWTRLGFIHGVLNTDNTLVSGETIDYGPCAFMEAYRENTFFSSIDTQGRYSFGNQPSIIGWNLARLVETLLPLLGETPDEGMTQAQNLMNEFGELYHGALLEEFALSLGVDNSHKELFETFQNLLTLNSPDLTTLMRTLTEGATPPPGFESWVAQWQELNPNYEQMAQVNPVFIPRNHLVEEALSQALEGNMQNYLQLLRAVTHPFDRTAGSAFLTLPSAPGFEDDFRTFCGT</sequence>
<evidence type="ECO:0000256" key="3">
    <source>
        <dbReference type="ARBA" id="ARBA00022695"/>
    </source>
</evidence>
<keyword evidence="4 8" id="KW-0479">Metal-binding</keyword>
<dbReference type="InterPro" id="IPR003846">
    <property type="entry name" value="SelO"/>
</dbReference>
<dbReference type="RefSeq" id="WP_015651557.1">
    <property type="nucleotide sequence ID" value="NC_020506.1"/>
</dbReference>
<dbReference type="Pfam" id="PF02696">
    <property type="entry name" value="SelO"/>
    <property type="match status" value="1"/>
</dbReference>
<feature type="binding site" evidence="8">
    <location>
        <position position="100"/>
    </location>
    <ligand>
        <name>ATP</name>
        <dbReference type="ChEBI" id="CHEBI:30616"/>
    </ligand>
</feature>
<dbReference type="KEGG" id="ccn:H924_08420"/>
<evidence type="ECO:0000313" key="9">
    <source>
        <dbReference type="EMBL" id="AGG67126.1"/>
    </source>
</evidence>
<evidence type="ECO:0000256" key="5">
    <source>
        <dbReference type="ARBA" id="ARBA00022741"/>
    </source>
</evidence>
<feature type="active site" description="Proton acceptor" evidence="8">
    <location>
        <position position="264"/>
    </location>
</feature>
<keyword evidence="3 8" id="KW-0548">Nucleotidyltransferase</keyword>
<comment type="catalytic activity">
    <reaction evidence="8">
        <text>L-seryl-[protein] + UTP = O-(5'-uridylyl)-L-seryl-[protein] + diphosphate</text>
        <dbReference type="Rhea" id="RHEA:64604"/>
        <dbReference type="Rhea" id="RHEA-COMP:9863"/>
        <dbReference type="Rhea" id="RHEA-COMP:16635"/>
        <dbReference type="ChEBI" id="CHEBI:29999"/>
        <dbReference type="ChEBI" id="CHEBI:33019"/>
        <dbReference type="ChEBI" id="CHEBI:46398"/>
        <dbReference type="ChEBI" id="CHEBI:156051"/>
    </reaction>
</comment>
<gene>
    <name evidence="8" type="primary">ydiU</name>
    <name evidence="8" type="synonym">selO</name>
    <name evidence="9" type="ORF">H924_08420</name>
</gene>
<feature type="binding site" evidence="8">
    <location>
        <position position="120"/>
    </location>
    <ligand>
        <name>ATP</name>
        <dbReference type="ChEBI" id="CHEBI:30616"/>
    </ligand>
</feature>
<dbReference type="NCBIfam" id="NF000658">
    <property type="entry name" value="PRK00029.1"/>
    <property type="match status" value="1"/>
</dbReference>
<comment type="similarity">
    <text evidence="1 8">Belongs to the SELO family.</text>
</comment>
<dbReference type="HAMAP" id="MF_00692">
    <property type="entry name" value="SelO"/>
    <property type="match status" value="1"/>
</dbReference>
<comment type="catalytic activity">
    <reaction evidence="8">
        <text>L-threonyl-[protein] + ATP = 3-O-(5'-adenylyl)-L-threonyl-[protein] + diphosphate</text>
        <dbReference type="Rhea" id="RHEA:54292"/>
        <dbReference type="Rhea" id="RHEA-COMP:11060"/>
        <dbReference type="Rhea" id="RHEA-COMP:13847"/>
        <dbReference type="ChEBI" id="CHEBI:30013"/>
        <dbReference type="ChEBI" id="CHEBI:30616"/>
        <dbReference type="ChEBI" id="CHEBI:33019"/>
        <dbReference type="ChEBI" id="CHEBI:138113"/>
        <dbReference type="EC" id="2.7.7.108"/>
    </reaction>
</comment>
<dbReference type="Proteomes" id="UP000011760">
    <property type="component" value="Chromosome"/>
</dbReference>
<dbReference type="GO" id="GO:0000287">
    <property type="term" value="F:magnesium ion binding"/>
    <property type="evidence" value="ECO:0007669"/>
    <property type="project" value="UniProtKB-UniRule"/>
</dbReference>
<evidence type="ECO:0000256" key="2">
    <source>
        <dbReference type="ARBA" id="ARBA00022679"/>
    </source>
</evidence>
<feature type="binding site" evidence="8">
    <location>
        <position position="133"/>
    </location>
    <ligand>
        <name>ATP</name>
        <dbReference type="ChEBI" id="CHEBI:30616"/>
    </ligand>
</feature>
<dbReference type="PANTHER" id="PTHR32057">
    <property type="entry name" value="PROTEIN ADENYLYLTRANSFERASE SELO, MITOCHONDRIAL"/>
    <property type="match status" value="1"/>
</dbReference>
<feature type="binding site" evidence="8">
    <location>
        <position position="132"/>
    </location>
    <ligand>
        <name>ATP</name>
        <dbReference type="ChEBI" id="CHEBI:30616"/>
    </ligand>
</feature>
<comment type="function">
    <text evidence="8">Nucleotidyltransferase involved in the post-translational modification of proteins. It can catalyze the addition of adenosine monophosphate (AMP) or uridine monophosphate (UMP) to a protein, resulting in modifications known as AMPylation and UMPylation.</text>
</comment>
<feature type="binding site" evidence="8">
    <location>
        <position position="99"/>
    </location>
    <ligand>
        <name>ATP</name>
        <dbReference type="ChEBI" id="CHEBI:30616"/>
    </ligand>
</feature>
<reference evidence="9 10" key="1">
    <citation type="submission" date="2013-02" db="EMBL/GenBank/DDBJ databases">
        <title>The complete genome sequence of Corynebacterium callunae DSM 20147.</title>
        <authorList>
            <person name="Ruckert C."/>
            <person name="Albersmeier A."/>
            <person name="Kalinowski J."/>
        </authorList>
    </citation>
    <scope>NUCLEOTIDE SEQUENCE [LARGE SCALE GENOMIC DNA]</scope>
    <source>
        <strain evidence="9 10">DSM 20147</strain>
    </source>
</reference>
<feature type="binding site" evidence="8">
    <location>
        <position position="274"/>
    </location>
    <ligand>
        <name>Mg(2+)</name>
        <dbReference type="ChEBI" id="CHEBI:18420"/>
    </ligand>
</feature>
<keyword evidence="6 8" id="KW-0067">ATP-binding</keyword>
<accession>M1TS99</accession>